<evidence type="ECO:0000256" key="7">
    <source>
        <dbReference type="ARBA" id="ARBA00023180"/>
    </source>
</evidence>
<evidence type="ECO:0000256" key="5">
    <source>
        <dbReference type="ARBA" id="ARBA00022989"/>
    </source>
</evidence>
<dbReference type="EMBL" id="JAHIBW010000016">
    <property type="protein sequence ID" value="KAG7303555.1"/>
    <property type="molecule type" value="Genomic_DNA"/>
</dbReference>
<keyword evidence="8" id="KW-0449">Lipoprotein</keyword>
<comment type="caution">
    <text evidence="9">The sequence shown here is derived from an EMBL/GenBank/DDBJ whole genome shotgun (WGS) entry which is preliminary data.</text>
</comment>
<keyword evidence="3" id="KW-0812">Transmembrane</keyword>
<dbReference type="Proteomes" id="UP000823941">
    <property type="component" value="Chromosome 16"/>
</dbReference>
<name>A0ABQ7QFJ9_PLUXY</name>
<reference evidence="9 10" key="1">
    <citation type="submission" date="2021-06" db="EMBL/GenBank/DDBJ databases">
        <title>A haploid diamondback moth (Plutella xylostella L.) genome assembly resolves 31 chromosomes and identifies a diamide resistance mutation.</title>
        <authorList>
            <person name="Ward C.M."/>
            <person name="Perry K.D."/>
            <person name="Baker G."/>
            <person name="Powis K."/>
            <person name="Heckel D.G."/>
            <person name="Baxter S.W."/>
        </authorList>
    </citation>
    <scope>NUCLEOTIDE SEQUENCE [LARGE SCALE GENOMIC DNA]</scope>
    <source>
        <strain evidence="9 10">LV</strain>
        <tissue evidence="9">Single pupa</tissue>
    </source>
</reference>
<dbReference type="InterPro" id="IPR031424">
    <property type="entry name" value="QVR-like"/>
</dbReference>
<evidence type="ECO:0000256" key="1">
    <source>
        <dbReference type="ARBA" id="ARBA00004589"/>
    </source>
</evidence>
<evidence type="ECO:0008006" key="11">
    <source>
        <dbReference type="Google" id="ProtNLM"/>
    </source>
</evidence>
<dbReference type="PANTHER" id="PTHR33562">
    <property type="entry name" value="ATILLA, ISOFORM B-RELATED-RELATED"/>
    <property type="match status" value="1"/>
</dbReference>
<keyword evidence="5" id="KW-1133">Transmembrane helix</keyword>
<sequence>MVHCFFITSKGNPWNSCFVQGRQYTRAECESNMEQTIWALASILTFISTGATSLQCYQCFINPPPGHYYNTTERLCNHFDQSDKFIVDCPYSTMCMKQDIHLDIQNGVRIKGVLRDCASQKHEFQAYVNGRWEPRVEVLEPYAQGCQQVHKGEKISDTRYCYCRDNLCNTSTSTEGSYTDIMGVIMVFNLMKYINSLR</sequence>
<organism evidence="9 10">
    <name type="scientific">Plutella xylostella</name>
    <name type="common">Diamondback moth</name>
    <name type="synonym">Plutella maculipennis</name>
    <dbReference type="NCBI Taxonomy" id="51655"/>
    <lineage>
        <taxon>Eukaryota</taxon>
        <taxon>Metazoa</taxon>
        <taxon>Ecdysozoa</taxon>
        <taxon>Arthropoda</taxon>
        <taxon>Hexapoda</taxon>
        <taxon>Insecta</taxon>
        <taxon>Pterygota</taxon>
        <taxon>Neoptera</taxon>
        <taxon>Endopterygota</taxon>
        <taxon>Lepidoptera</taxon>
        <taxon>Glossata</taxon>
        <taxon>Ditrysia</taxon>
        <taxon>Yponomeutoidea</taxon>
        <taxon>Plutellidae</taxon>
        <taxon>Plutella</taxon>
    </lineage>
</organism>
<comment type="subcellular location">
    <subcellularLocation>
        <location evidence="1">Membrane</location>
        <topology evidence="1">Lipid-anchor</topology>
        <topology evidence="1">GPI-anchor</topology>
    </subcellularLocation>
</comment>
<keyword evidence="6" id="KW-0472">Membrane</keyword>
<dbReference type="InterPro" id="IPR050975">
    <property type="entry name" value="Sleep_regulator"/>
</dbReference>
<evidence type="ECO:0000256" key="4">
    <source>
        <dbReference type="ARBA" id="ARBA00022729"/>
    </source>
</evidence>
<dbReference type="PANTHER" id="PTHR33562:SF29">
    <property type="entry name" value="PROTEIN SLEEPLESS"/>
    <property type="match status" value="1"/>
</dbReference>
<gene>
    <name evidence="9" type="ORF">JYU34_012084</name>
</gene>
<proteinExistence type="predicted"/>
<evidence type="ECO:0000256" key="3">
    <source>
        <dbReference type="ARBA" id="ARBA00022692"/>
    </source>
</evidence>
<accession>A0ABQ7QFJ9</accession>
<evidence type="ECO:0000256" key="6">
    <source>
        <dbReference type="ARBA" id="ARBA00023136"/>
    </source>
</evidence>
<keyword evidence="4" id="KW-0732">Signal</keyword>
<keyword evidence="10" id="KW-1185">Reference proteome</keyword>
<keyword evidence="2" id="KW-0336">GPI-anchor</keyword>
<protein>
    <recommendedName>
        <fullName evidence="11">Protein sleepless</fullName>
    </recommendedName>
</protein>
<dbReference type="Pfam" id="PF17064">
    <property type="entry name" value="QVR"/>
    <property type="match status" value="1"/>
</dbReference>
<evidence type="ECO:0000313" key="9">
    <source>
        <dbReference type="EMBL" id="KAG7303555.1"/>
    </source>
</evidence>
<evidence type="ECO:0000313" key="10">
    <source>
        <dbReference type="Proteomes" id="UP000823941"/>
    </source>
</evidence>
<keyword evidence="7" id="KW-0325">Glycoprotein</keyword>
<evidence type="ECO:0000256" key="8">
    <source>
        <dbReference type="ARBA" id="ARBA00023288"/>
    </source>
</evidence>
<evidence type="ECO:0000256" key="2">
    <source>
        <dbReference type="ARBA" id="ARBA00022622"/>
    </source>
</evidence>